<sequence>MHRGVTLIMASVISLLAATAAAAYADEPTQSITENGLRVHYGVMPATKAQMVERGADASQKGAETTPGSSSYHLVVALFRSNTDERIKDATVVATVKGPKGPKGNAHSRPVTKRLRPMVIGDSVTYGNYFDMRWRGVYHVSLTVTQKNESKAVKASFDVDQQF</sequence>
<keyword evidence="1" id="KW-0732">Signal</keyword>
<accession>A0A248VXA5</accession>
<evidence type="ECO:0000313" key="2">
    <source>
        <dbReference type="EMBL" id="ASW03505.1"/>
    </source>
</evidence>
<evidence type="ECO:0000256" key="1">
    <source>
        <dbReference type="SAM" id="SignalP"/>
    </source>
</evidence>
<name>A0A248VXA5_9BURK</name>
<dbReference type="Proteomes" id="UP000215158">
    <property type="component" value="Plasmid pBN1"/>
</dbReference>
<organism evidence="2 3">
    <name type="scientific">Paraburkholderia aromaticivorans</name>
    <dbReference type="NCBI Taxonomy" id="2026199"/>
    <lineage>
        <taxon>Bacteria</taxon>
        <taxon>Pseudomonadati</taxon>
        <taxon>Pseudomonadota</taxon>
        <taxon>Betaproteobacteria</taxon>
        <taxon>Burkholderiales</taxon>
        <taxon>Burkholderiaceae</taxon>
        <taxon>Paraburkholderia</taxon>
    </lineage>
</organism>
<protein>
    <recommendedName>
        <fullName evidence="4">DUF4426 domain-containing protein</fullName>
    </recommendedName>
</protein>
<geneLocation type="plasmid" evidence="2 3">
    <name>pBN1</name>
</geneLocation>
<dbReference type="RefSeq" id="WP_095423332.1">
    <property type="nucleotide sequence ID" value="NZ_CP022991.1"/>
</dbReference>
<dbReference type="OrthoDB" id="9102167at2"/>
<dbReference type="EMBL" id="CP022991">
    <property type="protein sequence ID" value="ASW03505.1"/>
    <property type="molecule type" value="Genomic_DNA"/>
</dbReference>
<reference evidence="2 3" key="1">
    <citation type="submission" date="2017-08" db="EMBL/GenBank/DDBJ databases">
        <title>Identification and genetic characteristics of simultaneous BTEX- and naphthalene-degrading Paraburkholderia sp. BN5 isolated from petroleum-contaminated soil.</title>
        <authorList>
            <person name="Lee Y."/>
            <person name="Jeon C.O."/>
        </authorList>
    </citation>
    <scope>NUCLEOTIDE SEQUENCE [LARGE SCALE GENOMIC DNA]</scope>
    <source>
        <strain evidence="2 3">BN5</strain>
        <plasmid evidence="2 3">pBN1</plasmid>
    </source>
</reference>
<keyword evidence="3" id="KW-1185">Reference proteome</keyword>
<dbReference type="KEGG" id="parb:CJU94_35685"/>
<dbReference type="AlphaFoldDB" id="A0A248VXA5"/>
<proteinExistence type="predicted"/>
<gene>
    <name evidence="2" type="ORF">CJU94_35685</name>
</gene>
<evidence type="ECO:0008006" key="4">
    <source>
        <dbReference type="Google" id="ProtNLM"/>
    </source>
</evidence>
<evidence type="ECO:0000313" key="3">
    <source>
        <dbReference type="Proteomes" id="UP000215158"/>
    </source>
</evidence>
<feature type="chain" id="PRO_5012535221" description="DUF4426 domain-containing protein" evidence="1">
    <location>
        <begin position="26"/>
        <end position="163"/>
    </location>
</feature>
<feature type="signal peptide" evidence="1">
    <location>
        <begin position="1"/>
        <end position="25"/>
    </location>
</feature>
<keyword evidence="2" id="KW-0614">Plasmid</keyword>